<proteinExistence type="predicted"/>
<evidence type="ECO:0000313" key="2">
    <source>
        <dbReference type="Proteomes" id="UP001296643"/>
    </source>
</evidence>
<evidence type="ECO:0000313" key="1">
    <source>
        <dbReference type="EMBL" id="NSI18917.1"/>
    </source>
</evidence>
<dbReference type="Proteomes" id="UP001296643">
    <property type="component" value="Unassembled WGS sequence"/>
</dbReference>
<organism evidence="1 2">
    <name type="scientific">Mediterraneibacter gnavus</name>
    <name type="common">Ruminococcus gnavus</name>
    <dbReference type="NCBI Taxonomy" id="33038"/>
    <lineage>
        <taxon>Bacteria</taxon>
        <taxon>Bacillati</taxon>
        <taxon>Bacillota</taxon>
        <taxon>Clostridia</taxon>
        <taxon>Lachnospirales</taxon>
        <taxon>Lachnospiraceae</taxon>
        <taxon>Mediterraneibacter</taxon>
    </lineage>
</organism>
<reference evidence="1" key="1">
    <citation type="journal article" date="2020" name="Cell Host Microbe">
        <title>Functional and Genomic Variation between Human-Derived Isolates of Lachnospiraceae Reveals Inter- and Intra-Species Diversity.</title>
        <authorList>
            <person name="Sorbara M.T."/>
            <person name="Littmann E.R."/>
            <person name="Fontana E."/>
            <person name="Moody T.U."/>
            <person name="Kohout C.E."/>
            <person name="Gjonbalaj M."/>
            <person name="Eaton V."/>
            <person name="Seok R."/>
            <person name="Leiner I.M."/>
            <person name="Pamer E.G."/>
        </authorList>
    </citation>
    <scope>NUCLEOTIDE SEQUENCE</scope>
    <source>
        <strain evidence="1">MSK.22.53</strain>
    </source>
</reference>
<gene>
    <name evidence="1" type="ORF">G4958_06055</name>
</gene>
<protein>
    <submittedName>
        <fullName evidence="1">Uncharacterized protein</fullName>
    </submittedName>
</protein>
<sequence length="51" mass="6078">MKRQEVEFAVKTDEHKRVQSIGKSVIIQPKICFNESKGRTKWFDDTKLLRK</sequence>
<reference evidence="1" key="2">
    <citation type="submission" date="2020-02" db="EMBL/GenBank/DDBJ databases">
        <authorList>
            <person name="Littmann E."/>
            <person name="Sorbara M."/>
        </authorList>
    </citation>
    <scope>NUCLEOTIDE SEQUENCE</scope>
    <source>
        <strain evidence="1">MSK.22.53</strain>
    </source>
</reference>
<accession>A0AAJ3F675</accession>
<dbReference type="RefSeq" id="WP_173900445.1">
    <property type="nucleotide sequence ID" value="NZ_JAAIRM010000007.1"/>
</dbReference>
<dbReference type="AlphaFoldDB" id="A0AAJ3F675"/>
<dbReference type="EMBL" id="JAAIRM010000007">
    <property type="protein sequence ID" value="NSI18917.1"/>
    <property type="molecule type" value="Genomic_DNA"/>
</dbReference>
<name>A0AAJ3F675_MEDGN</name>
<comment type="caution">
    <text evidence="1">The sequence shown here is derived from an EMBL/GenBank/DDBJ whole genome shotgun (WGS) entry which is preliminary data.</text>
</comment>